<keyword evidence="2" id="KW-1185">Reference proteome</keyword>
<dbReference type="EMBL" id="JBANAX010000168">
    <property type="protein sequence ID" value="KAL1219827.1"/>
    <property type="molecule type" value="Genomic_DNA"/>
</dbReference>
<sequence>MSLLSELHLKSSTIPTIYCDNIGATYLCANPVFHSRMKHIALDYHFVRERVQSNVLRVTHVTSADQLADSLTKPLPRARFQELSVKIGLYNGRPS</sequence>
<proteinExistence type="predicted"/>
<comment type="caution">
    <text evidence="1">The sequence shown here is derived from an EMBL/GenBank/DDBJ whole genome shotgun (WGS) entry which is preliminary data.</text>
</comment>
<name>A0ABD1BRJ6_CARAN</name>
<evidence type="ECO:0000313" key="1">
    <source>
        <dbReference type="EMBL" id="KAL1219827.1"/>
    </source>
</evidence>
<accession>A0ABD1BRJ6</accession>
<dbReference type="CDD" id="cd09272">
    <property type="entry name" value="RNase_HI_RT_Ty1"/>
    <property type="match status" value="1"/>
</dbReference>
<dbReference type="Proteomes" id="UP001558713">
    <property type="component" value="Unassembled WGS sequence"/>
</dbReference>
<reference evidence="1 2" key="1">
    <citation type="submission" date="2024-04" db="EMBL/GenBank/DDBJ databases">
        <title>Genome assembly C_amara_ONT_v2.</title>
        <authorList>
            <person name="Yant L."/>
            <person name="Moore C."/>
            <person name="Slenker M."/>
        </authorList>
    </citation>
    <scope>NUCLEOTIDE SEQUENCE [LARGE SCALE GENOMIC DNA]</scope>
    <source>
        <tissue evidence="1">Leaf</tissue>
    </source>
</reference>
<protein>
    <submittedName>
        <fullName evidence="1">Retrovirus-related Pol polyprotein from transposon RE2</fullName>
    </submittedName>
</protein>
<organism evidence="1 2">
    <name type="scientific">Cardamine amara subsp. amara</name>
    <dbReference type="NCBI Taxonomy" id="228776"/>
    <lineage>
        <taxon>Eukaryota</taxon>
        <taxon>Viridiplantae</taxon>
        <taxon>Streptophyta</taxon>
        <taxon>Embryophyta</taxon>
        <taxon>Tracheophyta</taxon>
        <taxon>Spermatophyta</taxon>
        <taxon>Magnoliopsida</taxon>
        <taxon>eudicotyledons</taxon>
        <taxon>Gunneridae</taxon>
        <taxon>Pentapetalae</taxon>
        <taxon>rosids</taxon>
        <taxon>malvids</taxon>
        <taxon>Brassicales</taxon>
        <taxon>Brassicaceae</taxon>
        <taxon>Cardamineae</taxon>
        <taxon>Cardamine</taxon>
    </lineage>
</organism>
<dbReference type="AlphaFoldDB" id="A0ABD1BRJ6"/>
<gene>
    <name evidence="1" type="ORF">V5N11_022356</name>
</gene>
<evidence type="ECO:0000313" key="2">
    <source>
        <dbReference type="Proteomes" id="UP001558713"/>
    </source>
</evidence>